<reference evidence="2" key="1">
    <citation type="submission" date="2011-01" db="EMBL/GenBank/DDBJ databases">
        <title>Complete sequence of plasmid of Thermovibrio ammonificans HB-1.</title>
        <authorList>
            <consortium name="US DOE Joint Genome Institute"/>
            <person name="Lucas S."/>
            <person name="Copeland A."/>
            <person name="Lapidus A."/>
            <person name="Cheng J.-F."/>
            <person name="Goodwin L."/>
            <person name="Pitluck S."/>
            <person name="Davenport K."/>
            <person name="Detter J.C."/>
            <person name="Han C."/>
            <person name="Tapia R."/>
            <person name="Land M."/>
            <person name="Hauser L."/>
            <person name="Kyrpides N."/>
            <person name="Ivanova N."/>
            <person name="Ovchinnikova G."/>
            <person name="Vetriani C."/>
            <person name="Woyke T."/>
        </authorList>
    </citation>
    <scope>NUCLEOTIDE SEQUENCE [LARGE SCALE GENOMIC DNA]</scope>
    <source>
        <strain evidence="2">HB-1</strain>
        <plasmid evidence="2">pTHEAM01</plasmid>
    </source>
</reference>
<geneLocation type="plasmid" evidence="2 3">
    <name>pTHEAM01</name>
</geneLocation>
<evidence type="ECO:0000313" key="2">
    <source>
        <dbReference type="EMBL" id="ADU97730.1"/>
    </source>
</evidence>
<protein>
    <submittedName>
        <fullName evidence="2">Trichohyalin</fullName>
    </submittedName>
</protein>
<feature type="coiled-coil region" evidence="1">
    <location>
        <begin position="81"/>
        <end position="160"/>
    </location>
</feature>
<keyword evidence="1" id="KW-0175">Coiled coil</keyword>
<accession>E8T709</accession>
<organism evidence="2 3">
    <name type="scientific">Thermovibrio ammonificans (strain DSM 15698 / JCM 12110 / HB-1)</name>
    <dbReference type="NCBI Taxonomy" id="648996"/>
    <lineage>
        <taxon>Bacteria</taxon>
        <taxon>Pseudomonadati</taxon>
        <taxon>Aquificota</taxon>
        <taxon>Aquificia</taxon>
        <taxon>Desulfurobacteriales</taxon>
        <taxon>Desulfurobacteriaceae</taxon>
        <taxon>Thermovibrio</taxon>
    </lineage>
</organism>
<name>E8T709_THEA1</name>
<dbReference type="RefSeq" id="WP_013524934.1">
    <property type="nucleotide sequence ID" value="NC_014917.1"/>
</dbReference>
<dbReference type="Proteomes" id="UP000006362">
    <property type="component" value="Plasmid pTHEAM01"/>
</dbReference>
<dbReference type="HOGENOM" id="CLU_1481310_0_0_0"/>
<proteinExistence type="predicted"/>
<evidence type="ECO:0000256" key="1">
    <source>
        <dbReference type="SAM" id="Coils"/>
    </source>
</evidence>
<evidence type="ECO:0000313" key="3">
    <source>
        <dbReference type="Proteomes" id="UP000006362"/>
    </source>
</evidence>
<keyword evidence="2" id="KW-0614">Plasmid</keyword>
<dbReference type="EMBL" id="CP002445">
    <property type="protein sequence ID" value="ADU97730.1"/>
    <property type="molecule type" value="Genomic_DNA"/>
</dbReference>
<dbReference type="AlphaFoldDB" id="E8T709"/>
<sequence length="182" mass="21329">MEGKSRIAVSEIVKVLTESGAVKSRTTAYDWIEKETVGFGRVVEEGQKYWEGDFSKLFNWLRNKLGEKEVVREIVENGVPLSKYEELVKELRRLEREVAEKEASLKILGERVALKEQEKKALEEEKRRLKQEVEKLLKELKEKEKTVRELERKLKLKELEPIVGELPAEKRKALLKLLEELQ</sequence>
<dbReference type="KEGG" id="tam:Theam_1774"/>
<gene>
    <name evidence="2" type="ordered locus">Theam_1774</name>
</gene>
<keyword evidence="3" id="KW-1185">Reference proteome</keyword>